<keyword evidence="5" id="KW-0347">Helicase</keyword>
<dbReference type="PROSITE" id="PS51125">
    <property type="entry name" value="NHL"/>
    <property type="match status" value="2"/>
</dbReference>
<sequence length="1065" mass="114869">MFTYATNFLIAPGLKRVIVPNQCCYNGFETLHGFVYQVHTHVLGRSVWLDRMTGKRGRQQQQDRRHFYAHPQLVAWAAGGVPTAVTLDLDPAWKPSPVIGPMMSAAKGVDSTVWVVTHTGSDAADPGSGAASGQGLIATAVVQQLEQDMGEVLQSWGADTFSRPHMISPDPDGNIWVTDTALHQAIKFTAQGQKLLEIGQRFQSGSDAIHLCEPEQVAVANDGTVYIADGHCNARVVQYAANGTFEGEFKLAVGSVPHSLLLDECNDMLVVADSALAKVYRFSLHSSELTGHSWSAGCCETQATRAPAYSLAPSCFAQHSFSGAAPDMQRSGVGRVGPAFPTPQQAEAAAPRLNMADFLAAAKRLQDRLTLAVKVESEEQIADIRRLYRSQSLKALQDSSAMLTSLVARPLEQLLGDFVWCLSAKMRSRREGAMPALPYHRFAAGDSVLLVALDAKGSVPRGQDTASLEATVFRVTQNQVHVAVGPWNSDIMEAAGPDRLWRMDRLSQEVTTKRQLAAIDQLDIPPCITREAALNLDPQDMASLWRGNLGIRMILAGSPEAAARAKHLPAWARSQLWRRDAGEQLRDIKTLNASQRRAIATAIAGSLTLWQGPPGTGKTRTLLALIQVLVGTLNTPKRLEEMGAVLACGDTNAAVDNLVEGLLAAGIKVVRLGQPAKVRPSLWPATMEAQALLTPKGQLAEKMRAKSAKEMERYRQGGYLHESLDRDALEQVKSEAKGLLSRASKLIAEASRDVIESSEVVAATCTGSGDAQRLGGRRFKMVVIDEATQATEPSTLIPLVQGAECVVLAGDPNQLPPTVISQKALKMGLDRTLFDRLLDMGISANLLDTQYRMHPLIAELPSQLFYGGLLKSGISAADRPTPASSIWPNPACPVVLVECEGAGERRSSGINQTSAEEGGNSYNNEEEAKLALRALWSLSESGPLGSVAILTPYNGQVRLLNNLLKEAGNPVLQHVEISSVDGYQGREADVIVFSTVRNNPAGTLGFVSDARRLNVAITRAKHALVVVGSAQTLANDRNWRAWLSWMKARHAIVSADTLPLAPWDA</sequence>
<feature type="domain" description="DNA2/NAM7 helicase helicase" evidence="9">
    <location>
        <begin position="591"/>
        <end position="822"/>
    </location>
</feature>
<dbReference type="GO" id="GO:0043139">
    <property type="term" value="F:5'-3' DNA helicase activity"/>
    <property type="evidence" value="ECO:0007669"/>
    <property type="project" value="TreeGrafter"/>
</dbReference>
<evidence type="ECO:0000259" key="9">
    <source>
        <dbReference type="Pfam" id="PF13086"/>
    </source>
</evidence>
<dbReference type="InterPro" id="IPR041677">
    <property type="entry name" value="DNA2/NAM7_AAA_11"/>
</dbReference>
<dbReference type="GO" id="GO:0016715">
    <property type="term" value="F:oxidoreductase activity, acting on paired donors, with incorporation or reduction of molecular oxygen, reduced ascorbate as one donor, and incorporation of one atom of oxygen"/>
    <property type="evidence" value="ECO:0007669"/>
    <property type="project" value="InterPro"/>
</dbReference>
<proteinExistence type="inferred from homology"/>
<keyword evidence="3" id="KW-0547">Nucleotide-binding</keyword>
<dbReference type="Gene3D" id="2.60.120.230">
    <property type="match status" value="1"/>
</dbReference>
<dbReference type="Gene3D" id="2.40.30.270">
    <property type="match status" value="1"/>
</dbReference>
<keyword evidence="7" id="KW-1015">Disulfide bond</keyword>
<dbReference type="InterPro" id="IPR027417">
    <property type="entry name" value="P-loop_NTPase"/>
</dbReference>
<gene>
    <name evidence="11" type="ORF">WJX72_006138</name>
</gene>
<dbReference type="Gene3D" id="3.40.50.300">
    <property type="entry name" value="P-loop containing nucleotide triphosphate hydrolases"/>
    <property type="match status" value="2"/>
</dbReference>
<evidence type="ECO:0000256" key="4">
    <source>
        <dbReference type="ARBA" id="ARBA00022801"/>
    </source>
</evidence>
<dbReference type="SUPFAM" id="SSF63829">
    <property type="entry name" value="Calcium-dependent phosphotriesterase"/>
    <property type="match status" value="1"/>
</dbReference>
<dbReference type="EMBL" id="JALJOR010000012">
    <property type="protein sequence ID" value="KAK9807686.1"/>
    <property type="molecule type" value="Genomic_DNA"/>
</dbReference>
<dbReference type="GO" id="GO:0005524">
    <property type="term" value="F:ATP binding"/>
    <property type="evidence" value="ECO:0007669"/>
    <property type="project" value="UniProtKB-KW"/>
</dbReference>
<dbReference type="Pfam" id="PF13087">
    <property type="entry name" value="AAA_12"/>
    <property type="match status" value="1"/>
</dbReference>
<keyword evidence="4" id="KW-0378">Hydrolase</keyword>
<evidence type="ECO:0000256" key="8">
    <source>
        <dbReference type="PROSITE-ProRule" id="PRU00504"/>
    </source>
</evidence>
<dbReference type="AlphaFoldDB" id="A0AAW1P6M8"/>
<comment type="similarity">
    <text evidence="1">Belongs to the DNA2/NAM7 helicase family.</text>
</comment>
<keyword evidence="2" id="KW-0677">Repeat</keyword>
<evidence type="ECO:0000256" key="3">
    <source>
        <dbReference type="ARBA" id="ARBA00022741"/>
    </source>
</evidence>
<dbReference type="Proteomes" id="UP001489004">
    <property type="component" value="Unassembled WGS sequence"/>
</dbReference>
<name>A0AAW1P6M8_9CHLO</name>
<protein>
    <submittedName>
        <fullName evidence="11">Uncharacterized protein</fullName>
    </submittedName>
</protein>
<evidence type="ECO:0000259" key="10">
    <source>
        <dbReference type="Pfam" id="PF13087"/>
    </source>
</evidence>
<dbReference type="InterPro" id="IPR047187">
    <property type="entry name" value="SF1_C_Upf1"/>
</dbReference>
<dbReference type="PANTHER" id="PTHR43788">
    <property type="entry name" value="DNA2/NAM7 HELICASE FAMILY MEMBER"/>
    <property type="match status" value="1"/>
</dbReference>
<dbReference type="InterPro" id="IPR008977">
    <property type="entry name" value="PHM/PNGase_F_dom_sf"/>
</dbReference>
<keyword evidence="6" id="KW-0067">ATP-binding</keyword>
<dbReference type="GO" id="GO:0016787">
    <property type="term" value="F:hydrolase activity"/>
    <property type="evidence" value="ECO:0007669"/>
    <property type="project" value="UniProtKB-KW"/>
</dbReference>
<evidence type="ECO:0000256" key="1">
    <source>
        <dbReference type="ARBA" id="ARBA00007913"/>
    </source>
</evidence>
<organism evidence="11 12">
    <name type="scientific">[Myrmecia] bisecta</name>
    <dbReference type="NCBI Taxonomy" id="41462"/>
    <lineage>
        <taxon>Eukaryota</taxon>
        <taxon>Viridiplantae</taxon>
        <taxon>Chlorophyta</taxon>
        <taxon>core chlorophytes</taxon>
        <taxon>Trebouxiophyceae</taxon>
        <taxon>Trebouxiales</taxon>
        <taxon>Trebouxiaceae</taxon>
        <taxon>Myrmecia</taxon>
    </lineage>
</organism>
<dbReference type="SUPFAM" id="SSF52540">
    <property type="entry name" value="P-loop containing nucleoside triphosphate hydrolases"/>
    <property type="match status" value="1"/>
</dbReference>
<dbReference type="FunFam" id="3.40.50.300:FF:000326">
    <property type="entry name" value="P-loop containing nucleoside triphosphate hydrolase"/>
    <property type="match status" value="1"/>
</dbReference>
<dbReference type="Pfam" id="PF13086">
    <property type="entry name" value="AAA_11"/>
    <property type="match status" value="1"/>
</dbReference>
<evidence type="ECO:0000256" key="6">
    <source>
        <dbReference type="ARBA" id="ARBA00022840"/>
    </source>
</evidence>
<dbReference type="InterPro" id="IPR041679">
    <property type="entry name" value="DNA2/NAM7-like_C"/>
</dbReference>
<evidence type="ECO:0000256" key="7">
    <source>
        <dbReference type="ARBA" id="ARBA00023157"/>
    </source>
</evidence>
<reference evidence="11 12" key="1">
    <citation type="journal article" date="2024" name="Nat. Commun.">
        <title>Phylogenomics reveals the evolutionary origins of lichenization in chlorophyte algae.</title>
        <authorList>
            <person name="Puginier C."/>
            <person name="Libourel C."/>
            <person name="Otte J."/>
            <person name="Skaloud P."/>
            <person name="Haon M."/>
            <person name="Grisel S."/>
            <person name="Petersen M."/>
            <person name="Berrin J.G."/>
            <person name="Delaux P.M."/>
            <person name="Dal Grande F."/>
            <person name="Keller J."/>
        </authorList>
    </citation>
    <scope>NUCLEOTIDE SEQUENCE [LARGE SCALE GENOMIC DNA]</scope>
    <source>
        <strain evidence="11 12">SAG 2043</strain>
    </source>
</reference>
<keyword evidence="12" id="KW-1185">Reference proteome</keyword>
<evidence type="ECO:0000256" key="5">
    <source>
        <dbReference type="ARBA" id="ARBA00022806"/>
    </source>
</evidence>
<evidence type="ECO:0000313" key="11">
    <source>
        <dbReference type="EMBL" id="KAK9807686.1"/>
    </source>
</evidence>
<dbReference type="InterPro" id="IPR001258">
    <property type="entry name" value="NHL_repeat"/>
</dbReference>
<feature type="repeat" description="NHL" evidence="8">
    <location>
        <begin position="203"/>
        <end position="242"/>
    </location>
</feature>
<dbReference type="InterPro" id="IPR014784">
    <property type="entry name" value="Cu2_ascorb_mOase-like_C"/>
</dbReference>
<dbReference type="InterPro" id="IPR014783">
    <property type="entry name" value="Cu2_ascorb_mOase_CS-2"/>
</dbReference>
<evidence type="ECO:0000256" key="2">
    <source>
        <dbReference type="ARBA" id="ARBA00022737"/>
    </source>
</evidence>
<dbReference type="PROSITE" id="PS00085">
    <property type="entry name" value="CU2_MONOOXYGENASE_2"/>
    <property type="match status" value="1"/>
</dbReference>
<dbReference type="PANTHER" id="PTHR43788:SF13">
    <property type="entry name" value="REGULATOR OF NONSENSE TRANSCRIPTS 1"/>
    <property type="match status" value="1"/>
</dbReference>
<dbReference type="InterPro" id="IPR050534">
    <property type="entry name" value="Coronavir_polyprotein_1ab"/>
</dbReference>
<dbReference type="SUPFAM" id="SSF49742">
    <property type="entry name" value="PHM/PNGase F"/>
    <property type="match status" value="1"/>
</dbReference>
<dbReference type="Pfam" id="PF01436">
    <property type="entry name" value="NHL"/>
    <property type="match status" value="1"/>
</dbReference>
<evidence type="ECO:0000313" key="12">
    <source>
        <dbReference type="Proteomes" id="UP001489004"/>
    </source>
</evidence>
<accession>A0AAW1P6M8</accession>
<dbReference type="CDD" id="cd18808">
    <property type="entry name" value="SF1_C_Upf1"/>
    <property type="match status" value="1"/>
</dbReference>
<feature type="domain" description="DNA2/NAM7 helicase-like C-terminal" evidence="10">
    <location>
        <begin position="829"/>
        <end position="1030"/>
    </location>
</feature>
<dbReference type="Gene3D" id="2.120.10.30">
    <property type="entry name" value="TolB, C-terminal domain"/>
    <property type="match status" value="1"/>
</dbReference>
<dbReference type="GO" id="GO:0005694">
    <property type="term" value="C:chromosome"/>
    <property type="evidence" value="ECO:0007669"/>
    <property type="project" value="UniProtKB-ARBA"/>
</dbReference>
<feature type="repeat" description="NHL" evidence="8">
    <location>
        <begin position="150"/>
        <end position="191"/>
    </location>
</feature>
<comment type="caution">
    <text evidence="11">The sequence shown here is derived from an EMBL/GenBank/DDBJ whole genome shotgun (WGS) entry which is preliminary data.</text>
</comment>
<dbReference type="InterPro" id="IPR011042">
    <property type="entry name" value="6-blade_b-propeller_TolB-like"/>
</dbReference>